<feature type="region of interest" description="Disordered" evidence="1">
    <location>
        <begin position="122"/>
        <end position="151"/>
    </location>
</feature>
<feature type="compositionally biased region" description="Polar residues" evidence="1">
    <location>
        <begin position="125"/>
        <end position="134"/>
    </location>
</feature>
<evidence type="ECO:0000256" key="1">
    <source>
        <dbReference type="SAM" id="MobiDB-lite"/>
    </source>
</evidence>
<evidence type="ECO:0000313" key="2">
    <source>
        <dbReference type="EMBL" id="CAK7235030.1"/>
    </source>
</evidence>
<accession>A0ABP0CSD8</accession>
<dbReference type="EMBL" id="CAWUHD010000142">
    <property type="protein sequence ID" value="CAK7235030.1"/>
    <property type="molecule type" value="Genomic_DNA"/>
</dbReference>
<name>A0ABP0CSD8_9PEZI</name>
<protein>
    <submittedName>
        <fullName evidence="2">Uncharacterized protein</fullName>
    </submittedName>
</protein>
<keyword evidence="3" id="KW-1185">Reference proteome</keyword>
<gene>
    <name evidence="2" type="ORF">SEUCBS140593_009146</name>
</gene>
<sequence>MPAIYPAGLGPDVDTTGGRGVLHTLWAKQRLVSLADEIEAEMKTNSESIGLQIALQEQDWVTEHFGIEGPNSPNANLPYLPSPESPTVRAAMPRSPIGGKLGEKLRGLKLATSPADLAAALWSKPTASTSNTRSAEAANAPKPGGVLGPRPGLRTYVEPYAGFHSSLDAVIQDDHDARGNTDVIASDNAADGEDELFALPLSPRSPEMARSPFSLL</sequence>
<feature type="compositionally biased region" description="Low complexity" evidence="1">
    <location>
        <begin position="141"/>
        <end position="151"/>
    </location>
</feature>
<organism evidence="2 3">
    <name type="scientific">Sporothrix eucalyptigena</name>
    <dbReference type="NCBI Taxonomy" id="1812306"/>
    <lineage>
        <taxon>Eukaryota</taxon>
        <taxon>Fungi</taxon>
        <taxon>Dikarya</taxon>
        <taxon>Ascomycota</taxon>
        <taxon>Pezizomycotina</taxon>
        <taxon>Sordariomycetes</taxon>
        <taxon>Sordariomycetidae</taxon>
        <taxon>Ophiostomatales</taxon>
        <taxon>Ophiostomataceae</taxon>
        <taxon>Sporothrix</taxon>
    </lineage>
</organism>
<evidence type="ECO:0000313" key="3">
    <source>
        <dbReference type="Proteomes" id="UP001642482"/>
    </source>
</evidence>
<dbReference type="Proteomes" id="UP001642482">
    <property type="component" value="Unassembled WGS sequence"/>
</dbReference>
<reference evidence="2 3" key="1">
    <citation type="submission" date="2024-01" db="EMBL/GenBank/DDBJ databases">
        <authorList>
            <person name="Allen C."/>
            <person name="Tagirdzhanova G."/>
        </authorList>
    </citation>
    <scope>NUCLEOTIDE SEQUENCE [LARGE SCALE GENOMIC DNA]</scope>
</reference>
<proteinExistence type="predicted"/>
<comment type="caution">
    <text evidence="2">The sequence shown here is derived from an EMBL/GenBank/DDBJ whole genome shotgun (WGS) entry which is preliminary data.</text>
</comment>